<dbReference type="EMBL" id="QQAV01000003">
    <property type="protein sequence ID" value="RDI25885.1"/>
    <property type="molecule type" value="Genomic_DNA"/>
</dbReference>
<keyword evidence="2" id="KW-0560">Oxidoreductase</keyword>
<name>A0A370FGJ4_9BURK</name>
<reference evidence="2 3" key="1">
    <citation type="submission" date="2018-07" db="EMBL/GenBank/DDBJ databases">
        <title>Genomic Encyclopedia of Type Strains, Phase IV (KMG-IV): sequencing the most valuable type-strain genomes for metagenomic binning, comparative biology and taxonomic classification.</title>
        <authorList>
            <person name="Goeker M."/>
        </authorList>
    </citation>
    <scope>NUCLEOTIDE SEQUENCE [LARGE SCALE GENOMIC DNA]</scope>
    <source>
        <strain evidence="2 3">DSM 21352</strain>
    </source>
</reference>
<keyword evidence="2" id="KW-0503">Monooxygenase</keyword>
<dbReference type="InterPro" id="IPR052936">
    <property type="entry name" value="Jasmonate_Hydroxylase-like"/>
</dbReference>
<evidence type="ECO:0000313" key="3">
    <source>
        <dbReference type="Proteomes" id="UP000255265"/>
    </source>
</evidence>
<feature type="domain" description="ABM" evidence="1">
    <location>
        <begin position="24"/>
        <end position="111"/>
    </location>
</feature>
<gene>
    <name evidence="2" type="ORF">DFR41_10341</name>
</gene>
<protein>
    <submittedName>
        <fullName evidence="2">Heme-degrading monooxygenase HmoA</fullName>
    </submittedName>
</protein>
<evidence type="ECO:0000313" key="2">
    <source>
        <dbReference type="EMBL" id="RDI25885.1"/>
    </source>
</evidence>
<dbReference type="STRING" id="433924.NS331_00370"/>
<dbReference type="PANTHER" id="PTHR37811">
    <property type="entry name" value="BLL5343 PROTEIN"/>
    <property type="match status" value="1"/>
</dbReference>
<evidence type="ECO:0000259" key="1">
    <source>
        <dbReference type="PROSITE" id="PS51725"/>
    </source>
</evidence>
<dbReference type="PROSITE" id="PS51725">
    <property type="entry name" value="ABM"/>
    <property type="match status" value="1"/>
</dbReference>
<dbReference type="PANTHER" id="PTHR37811:SF2">
    <property type="entry name" value="ABM DOMAIN-CONTAINING PROTEIN"/>
    <property type="match status" value="1"/>
</dbReference>
<comment type="caution">
    <text evidence="2">The sequence shown here is derived from an EMBL/GenBank/DDBJ whole genome shotgun (WGS) entry which is preliminary data.</text>
</comment>
<dbReference type="GO" id="GO:0004497">
    <property type="term" value="F:monooxygenase activity"/>
    <property type="evidence" value="ECO:0007669"/>
    <property type="project" value="UniProtKB-KW"/>
</dbReference>
<dbReference type="InterPro" id="IPR007138">
    <property type="entry name" value="ABM_dom"/>
</dbReference>
<dbReference type="SUPFAM" id="SSF54909">
    <property type="entry name" value="Dimeric alpha+beta barrel"/>
    <property type="match status" value="1"/>
</dbReference>
<sequence>MSRTLSMTTPNASPFAHLPDGPCYAVIFSSQRSAGHDDDGYAEAADRMVELAAAQPGFLGVESARGADGFGITVSYWASEEAIAAWRRHAGHAAARAQGRSRWYTAFELRVARVERAYGSGRP</sequence>
<keyword evidence="3" id="KW-1185">Reference proteome</keyword>
<proteinExistence type="predicted"/>
<dbReference type="AlphaFoldDB" id="A0A370FGJ4"/>
<dbReference type="Gene3D" id="3.30.70.100">
    <property type="match status" value="1"/>
</dbReference>
<dbReference type="Proteomes" id="UP000255265">
    <property type="component" value="Unassembled WGS sequence"/>
</dbReference>
<dbReference type="InterPro" id="IPR011008">
    <property type="entry name" value="Dimeric_a/b-barrel"/>
</dbReference>
<organism evidence="2 3">
    <name type="scientific">Pseudacidovorax intermedius</name>
    <dbReference type="NCBI Taxonomy" id="433924"/>
    <lineage>
        <taxon>Bacteria</taxon>
        <taxon>Pseudomonadati</taxon>
        <taxon>Pseudomonadota</taxon>
        <taxon>Betaproteobacteria</taxon>
        <taxon>Burkholderiales</taxon>
        <taxon>Comamonadaceae</taxon>
        <taxon>Pseudacidovorax</taxon>
    </lineage>
</organism>
<dbReference type="Pfam" id="PF03992">
    <property type="entry name" value="ABM"/>
    <property type="match status" value="1"/>
</dbReference>
<accession>A0A370FGJ4</accession>